<reference evidence="2 3" key="1">
    <citation type="journal article" date="2002" name="Genome Res.">
        <title>The genome of Methanosarcina acetivorans reveals extensive metabolic and physiological diversity.</title>
        <authorList>
            <person name="Galagan J.E."/>
            <person name="Nusbaum C."/>
            <person name="Roy A."/>
            <person name="Endrizzi M.G."/>
            <person name="Macdonald P."/>
            <person name="FitzHugh W."/>
            <person name="Calvo S."/>
            <person name="Engels R."/>
            <person name="Smirnov S."/>
            <person name="Atnoor D."/>
            <person name="Brown A."/>
            <person name="Allen N."/>
            <person name="Naylor J."/>
            <person name="Stange-Thomann N."/>
            <person name="DeArellano K."/>
            <person name="Johnson R."/>
            <person name="Linton L."/>
            <person name="McEwan P."/>
            <person name="McKernan K."/>
            <person name="Talamas J."/>
            <person name="Tirrell A."/>
            <person name="Ye W."/>
            <person name="Zimmer A."/>
            <person name="Barber R.D."/>
            <person name="Cann I."/>
            <person name="Graham D.E."/>
            <person name="Grahame D.A."/>
            <person name="Guss A."/>
            <person name="Hedderich R."/>
            <person name="Ingram-Smith C."/>
            <person name="Kuettner C.H."/>
            <person name="Krzycki J.A."/>
            <person name="Leigh J.A."/>
            <person name="Li W."/>
            <person name="Liu J."/>
            <person name="Mukhopadhyay B."/>
            <person name="Reeve J.N."/>
            <person name="Smith K."/>
            <person name="Springer T.A."/>
            <person name="Umayam L.A."/>
            <person name="White O."/>
            <person name="White R.H."/>
            <person name="de Macario E.C."/>
            <person name="Ferry J.G."/>
            <person name="Jarrell K.F."/>
            <person name="Jing H."/>
            <person name="Macario A.J.L."/>
            <person name="Paulsen I."/>
            <person name="Pritchett M."/>
            <person name="Sowers K.R."/>
            <person name="Swanson R.V."/>
            <person name="Zinder S.H."/>
            <person name="Lander E."/>
            <person name="Metcalf W.W."/>
            <person name="Birren B."/>
        </authorList>
    </citation>
    <scope>NUCLEOTIDE SEQUENCE [LARGE SCALE GENOMIC DNA]</scope>
    <source>
        <strain evidence="3">ATCC 35395 / DSM 2834 / JCM 12185 / C2A</strain>
    </source>
</reference>
<keyword evidence="1" id="KW-0812">Transmembrane</keyword>
<feature type="transmembrane region" description="Helical" evidence="1">
    <location>
        <begin position="17"/>
        <end position="34"/>
    </location>
</feature>
<keyword evidence="1" id="KW-0472">Membrane</keyword>
<organism evidence="2 3">
    <name type="scientific">Methanosarcina acetivorans (strain ATCC 35395 / DSM 2834 / JCM 12185 / C2A)</name>
    <dbReference type="NCBI Taxonomy" id="188937"/>
    <lineage>
        <taxon>Archaea</taxon>
        <taxon>Methanobacteriati</taxon>
        <taxon>Methanobacteriota</taxon>
        <taxon>Stenosarchaea group</taxon>
        <taxon>Methanomicrobia</taxon>
        <taxon>Methanosarcinales</taxon>
        <taxon>Methanosarcinaceae</taxon>
        <taxon>Methanosarcina</taxon>
    </lineage>
</organism>
<feature type="transmembrane region" description="Helical" evidence="1">
    <location>
        <begin position="190"/>
        <end position="208"/>
    </location>
</feature>
<dbReference type="HOGENOM" id="CLU_777583_0_0_2"/>
<dbReference type="EMBL" id="AE010299">
    <property type="protein sequence ID" value="AAM06035.1"/>
    <property type="molecule type" value="Genomic_DNA"/>
</dbReference>
<sequence>MLKLIGGSEVMVETSDLVIFWAVVIARFLIPLFIPRYPLPGVLASLILDAVDQTIFQLFTSLPLEGYQGYDKALDIYYLSITYLSTLRNWSNLYAFKLDRFLFYYRLVGVSIFELVHLRPLLLIFPNTFEYFFIFYEAIRLKWDPKVLTKKKLITAAALIWVFIKLPQEYWIHVAQMDTTDWIKANPSNAFILIAYAIFIICLAWWLIRDLPPTLPGLQIEALPVAAAPVLAPLPEEVKKERERLINKQVLEKIALISLLGIIFAQILPGVRATNLQLAISVAIFVVINTALSHWLSRRGRHWKSIMQEFIVMSIVNLGLVLLFDFFLPTYDGSINLGNTLFFILLLTLIITLYDRYWQLHTRNHVNSGNSGSGNSGGEGEKSS</sequence>
<protein>
    <submittedName>
        <fullName evidence="2">Uncharacterized protein</fullName>
    </submittedName>
</protein>
<feature type="transmembrane region" description="Helical" evidence="1">
    <location>
        <begin position="153"/>
        <end position="170"/>
    </location>
</feature>
<keyword evidence="3" id="KW-1185">Reference proteome</keyword>
<proteinExistence type="predicted"/>
<dbReference type="InParanoid" id="Q8TMK0"/>
<gene>
    <name evidence="2" type="ordered locus">MA_2657</name>
</gene>
<feature type="transmembrane region" description="Helical" evidence="1">
    <location>
        <begin position="309"/>
        <end position="328"/>
    </location>
</feature>
<feature type="transmembrane region" description="Helical" evidence="1">
    <location>
        <begin position="250"/>
        <end position="270"/>
    </location>
</feature>
<dbReference type="AlphaFoldDB" id="Q8TMK0"/>
<evidence type="ECO:0000256" key="1">
    <source>
        <dbReference type="SAM" id="Phobius"/>
    </source>
</evidence>
<dbReference type="Proteomes" id="UP000002487">
    <property type="component" value="Chromosome"/>
</dbReference>
<feature type="transmembrane region" description="Helical" evidence="1">
    <location>
        <begin position="334"/>
        <end position="354"/>
    </location>
</feature>
<accession>Q8TMK0</accession>
<evidence type="ECO:0000313" key="2">
    <source>
        <dbReference type="EMBL" id="AAM06035.1"/>
    </source>
</evidence>
<name>Q8TMK0_METAC</name>
<feature type="transmembrane region" description="Helical" evidence="1">
    <location>
        <begin position="101"/>
        <end position="118"/>
    </location>
</feature>
<keyword evidence="1" id="KW-1133">Transmembrane helix</keyword>
<dbReference type="KEGG" id="mac:MA_2657"/>
<dbReference type="EnsemblBacteria" id="AAM06035">
    <property type="protein sequence ID" value="AAM06035"/>
    <property type="gene ID" value="MA_2657"/>
</dbReference>
<feature type="transmembrane region" description="Helical" evidence="1">
    <location>
        <begin position="276"/>
        <end position="297"/>
    </location>
</feature>
<evidence type="ECO:0000313" key="3">
    <source>
        <dbReference type="Proteomes" id="UP000002487"/>
    </source>
</evidence>